<dbReference type="VEuPathDB" id="FungiDB:YALI0_B13200g"/>
<dbReference type="RefSeq" id="XP_500831.1">
    <property type="nucleotide sequence ID" value="XM_500831.1"/>
</dbReference>
<dbReference type="CDD" id="cd14688">
    <property type="entry name" value="bZIP_YAP"/>
    <property type="match status" value="1"/>
</dbReference>
<dbReference type="SUPFAM" id="SSF57959">
    <property type="entry name" value="Leucine zipper domain"/>
    <property type="match status" value="1"/>
</dbReference>
<dbReference type="GO" id="GO:0090575">
    <property type="term" value="C:RNA polymerase II transcription regulator complex"/>
    <property type="evidence" value="ECO:0007669"/>
    <property type="project" value="TreeGrafter"/>
</dbReference>
<dbReference type="KEGG" id="yli:2907534"/>
<dbReference type="EMBL" id="CP017554">
    <property type="protein sequence ID" value="AOW01637.1"/>
    <property type="molecule type" value="Genomic_DNA"/>
</dbReference>
<comment type="subcellular location">
    <subcellularLocation>
        <location evidence="1">Nucleus</location>
    </subcellularLocation>
</comment>
<feature type="compositionally biased region" description="Basic and acidic residues" evidence="3">
    <location>
        <begin position="482"/>
        <end position="502"/>
    </location>
</feature>
<dbReference type="eggNOG" id="ENOG502QUE5">
    <property type="taxonomic scope" value="Eukaryota"/>
</dbReference>
<feature type="compositionally biased region" description="Pro residues" evidence="3">
    <location>
        <begin position="170"/>
        <end position="182"/>
    </location>
</feature>
<gene>
    <name evidence="6" type="ORF">B0I71DRAFT_158200</name>
    <name evidence="5" type="ORF">YALI1_B17569g</name>
</gene>
<dbReference type="InterPro" id="IPR018287">
    <property type="entry name" value="Hap4_TF_heteromerisation"/>
</dbReference>
<feature type="domain" description="BZIP" evidence="4">
    <location>
        <begin position="85"/>
        <end position="100"/>
    </location>
</feature>
<dbReference type="OMA" id="MEIDFTA"/>
<feature type="compositionally biased region" description="Low complexity" evidence="3">
    <location>
        <begin position="16"/>
        <end position="29"/>
    </location>
</feature>
<dbReference type="GO" id="GO:0000976">
    <property type="term" value="F:transcription cis-regulatory region binding"/>
    <property type="evidence" value="ECO:0007669"/>
    <property type="project" value="InterPro"/>
</dbReference>
<dbReference type="Proteomes" id="UP000256601">
    <property type="component" value="Unassembled WGS sequence"/>
</dbReference>
<feature type="compositionally biased region" description="Basic and acidic residues" evidence="3">
    <location>
        <begin position="96"/>
        <end position="122"/>
    </location>
</feature>
<feature type="region of interest" description="Disordered" evidence="3">
    <location>
        <begin position="150"/>
        <end position="244"/>
    </location>
</feature>
<dbReference type="GO" id="GO:0001228">
    <property type="term" value="F:DNA-binding transcription activator activity, RNA polymerase II-specific"/>
    <property type="evidence" value="ECO:0007669"/>
    <property type="project" value="TreeGrafter"/>
</dbReference>
<evidence type="ECO:0000259" key="4">
    <source>
        <dbReference type="PROSITE" id="PS00036"/>
    </source>
</evidence>
<feature type="compositionally biased region" description="Basic and acidic residues" evidence="3">
    <location>
        <begin position="1"/>
        <end position="13"/>
    </location>
</feature>
<dbReference type="PANTHER" id="PTHR40621:SF7">
    <property type="entry name" value="BZIP DOMAIN-CONTAINING PROTEIN"/>
    <property type="match status" value="1"/>
</dbReference>
<feature type="region of interest" description="Disordered" evidence="3">
    <location>
        <begin position="295"/>
        <end position="318"/>
    </location>
</feature>
<reference evidence="5 7" key="1">
    <citation type="journal article" date="2016" name="PLoS ONE">
        <title>Sequence Assembly of Yarrowia lipolytica Strain W29/CLIB89 Shows Transposable Element Diversity.</title>
        <authorList>
            <person name="Magnan C."/>
            <person name="Yu J."/>
            <person name="Chang I."/>
            <person name="Jahn E."/>
            <person name="Kanomata Y."/>
            <person name="Wu J."/>
            <person name="Zeller M."/>
            <person name="Oakes M."/>
            <person name="Baldi P."/>
            <person name="Sandmeyer S."/>
        </authorList>
    </citation>
    <scope>NUCLEOTIDE SEQUENCE [LARGE SCALE GENOMIC DNA]</scope>
    <source>
        <strain evidence="5">CLIB89</strain>
        <strain evidence="7">CLIB89(W29)</strain>
    </source>
</reference>
<dbReference type="VEuPathDB" id="FungiDB:YALI1_B17569g"/>
<dbReference type="PROSITE" id="PS00036">
    <property type="entry name" value="BZIP_BASIC"/>
    <property type="match status" value="1"/>
</dbReference>
<feature type="compositionally biased region" description="Pro residues" evidence="3">
    <location>
        <begin position="193"/>
        <end position="204"/>
    </location>
</feature>
<proteinExistence type="predicted"/>
<name>A0A1D8N7L7_YARLL</name>
<evidence type="ECO:0000256" key="3">
    <source>
        <dbReference type="SAM" id="MobiDB-lite"/>
    </source>
</evidence>
<feature type="compositionally biased region" description="Low complexity" evidence="3">
    <location>
        <begin position="460"/>
        <end position="473"/>
    </location>
</feature>
<feature type="region of interest" description="Disordered" evidence="3">
    <location>
        <begin position="460"/>
        <end position="514"/>
    </location>
</feature>
<feature type="region of interest" description="Disordered" evidence="3">
    <location>
        <begin position="1"/>
        <end position="122"/>
    </location>
</feature>
<dbReference type="Pfam" id="PF10297">
    <property type="entry name" value="Hap4_Hap_bind"/>
    <property type="match status" value="1"/>
</dbReference>
<protein>
    <recommendedName>
        <fullName evidence="4">BZIP domain-containing protein</fullName>
    </recommendedName>
</protein>
<dbReference type="OrthoDB" id="5374328at2759"/>
<dbReference type="PANTHER" id="PTHR40621">
    <property type="entry name" value="TRANSCRIPTION FACTOR KAPC-RELATED"/>
    <property type="match status" value="1"/>
</dbReference>
<dbReference type="AlphaFoldDB" id="A0A1D8N7L7"/>
<evidence type="ECO:0000256" key="1">
    <source>
        <dbReference type="ARBA" id="ARBA00004123"/>
    </source>
</evidence>
<dbReference type="GeneID" id="2907534"/>
<dbReference type="Gene3D" id="1.20.5.170">
    <property type="match status" value="1"/>
</dbReference>
<evidence type="ECO:0000313" key="5">
    <source>
        <dbReference type="EMBL" id="AOW01637.1"/>
    </source>
</evidence>
<evidence type="ECO:0000313" key="8">
    <source>
        <dbReference type="Proteomes" id="UP000256601"/>
    </source>
</evidence>
<evidence type="ECO:0000313" key="7">
    <source>
        <dbReference type="Proteomes" id="UP000182444"/>
    </source>
</evidence>
<sequence>MSEKVKIEAKPVEIRAGSSAPSPAGSAGSPPAPRMKIAPKLELKPSARGGLLDGPVQQIVTSKEWVLPPRPKPGRKPSSDTPPSKRKAQNRAAQRAFRERRAQRVSELEDKLQEVESERDAQENVLKDALKDVSSENQLLRESLEALRREVMSIKEQRTPTGSTPGQSPGVPPTQQAPPPPHQAQGPPMSAGLPPPTGRGPPPSQQSYYPSYSPYHMPNYSPHQVTSPMATMEPTSPFPGTHHRNSFGSFSFQSYGPYSPRYEYSNPASPSEHTTVATSVGDPSIETLDRVLETKMSTSKAEPRVQETSNTGVAAAAPTSTSVSVASLTNETTKKCTPATSGPSTSGGHEVDPDCIICTKEECACAAIGQQKAVMGHSNDDELDFTTFKPQAAVPLKRKSLEMEMDFTAAFKTRNPFKKRKDSCGFCTDGTPCLCEDAAAESVAESKKSLKLPPLGMPLSPAASAASPDAFSSGIGSPWDQEGERERADRSEKHSKRSETKVSDNPGCTGNPGTCMQCQSDPMSTLFCTTVASRKQSATRSTLPEIERERVDTPPPKQLAPIKTLSPAVSISSSGYSPSTQVGGTYIPCSAAYQTLSRHKDFNRVDLGTLIGKLNTRGTQVEVSSVANVLRELDRKFYE</sequence>
<evidence type="ECO:0000313" key="6">
    <source>
        <dbReference type="EMBL" id="RDW26815.1"/>
    </source>
</evidence>
<dbReference type="InterPro" id="IPR046347">
    <property type="entry name" value="bZIP_sf"/>
</dbReference>
<dbReference type="EMBL" id="KZ858973">
    <property type="protein sequence ID" value="RDW26815.1"/>
    <property type="molecule type" value="Genomic_DNA"/>
</dbReference>
<feature type="compositionally biased region" description="Polar residues" evidence="3">
    <location>
        <begin position="295"/>
        <end position="310"/>
    </location>
</feature>
<keyword evidence="2" id="KW-0539">Nucleus</keyword>
<feature type="region of interest" description="Disordered" evidence="3">
    <location>
        <begin position="539"/>
        <end position="561"/>
    </location>
</feature>
<dbReference type="InterPro" id="IPR004827">
    <property type="entry name" value="bZIP"/>
</dbReference>
<organism evidence="5 7">
    <name type="scientific">Yarrowia lipolytica</name>
    <name type="common">Candida lipolytica</name>
    <dbReference type="NCBI Taxonomy" id="4952"/>
    <lineage>
        <taxon>Eukaryota</taxon>
        <taxon>Fungi</taxon>
        <taxon>Dikarya</taxon>
        <taxon>Ascomycota</taxon>
        <taxon>Saccharomycotina</taxon>
        <taxon>Dipodascomycetes</taxon>
        <taxon>Dipodascales</taxon>
        <taxon>Dipodascales incertae sedis</taxon>
        <taxon>Yarrowia</taxon>
    </lineage>
</organism>
<dbReference type="InterPro" id="IPR050936">
    <property type="entry name" value="AP-1-like"/>
</dbReference>
<feature type="compositionally biased region" description="Low complexity" evidence="3">
    <location>
        <begin position="205"/>
        <end position="223"/>
    </location>
</feature>
<evidence type="ECO:0000256" key="2">
    <source>
        <dbReference type="ARBA" id="ARBA00023242"/>
    </source>
</evidence>
<dbReference type="Proteomes" id="UP000182444">
    <property type="component" value="Chromosome 1B"/>
</dbReference>
<reference evidence="6 8" key="2">
    <citation type="submission" date="2018-07" db="EMBL/GenBank/DDBJ databases">
        <title>Draft Genome Assemblies for Five Robust Yarrowia lipolytica Strains Exhibiting High Lipid Production and Pentose Sugar Utilization and Sugar Alcohol Secretion from Undetoxified Lignocellulosic Biomass Hydrolysates.</title>
        <authorList>
            <consortium name="DOE Joint Genome Institute"/>
            <person name="Walker C."/>
            <person name="Ryu S."/>
            <person name="Na H."/>
            <person name="Zane M."/>
            <person name="LaButti K."/>
            <person name="Lipzen A."/>
            <person name="Haridas S."/>
            <person name="Barry K."/>
            <person name="Grigoriev I.V."/>
            <person name="Quarterman J."/>
            <person name="Slininger P."/>
            <person name="Dien B."/>
            <person name="Trinh C.T."/>
        </authorList>
    </citation>
    <scope>NUCLEOTIDE SEQUENCE [LARGE SCALE GENOMIC DNA]</scope>
    <source>
        <strain evidence="6 8">YB392</strain>
    </source>
</reference>
<dbReference type="SMART" id="SM00338">
    <property type="entry name" value="BRLZ"/>
    <property type="match status" value="1"/>
</dbReference>
<accession>A0A1D8N7L7</accession>